<comment type="caution">
    <text evidence="2">The sequence shown here is derived from an EMBL/GenBank/DDBJ whole genome shotgun (WGS) entry which is preliminary data.</text>
</comment>
<proteinExistence type="predicted"/>
<accession>A0A1E3V8U0</accession>
<name>A0A1E3V8U0_9HYPH</name>
<dbReference type="Proteomes" id="UP000094342">
    <property type="component" value="Unassembled WGS sequence"/>
</dbReference>
<evidence type="ECO:0000259" key="1">
    <source>
        <dbReference type="Pfam" id="PF08378"/>
    </source>
</evidence>
<sequence>MTTESTKTKIFVGAPIEHESERKFLSFIVSWLEEKKIPSIVLANIELEGRQIDCIIATADSASVVEVKTSRLPIRGEVNGTWTRLSASGEWRDYTNAYQQAVGAKNNVRDAMQAAKSVGNFYPDGYVVFTSPIPEGSVVTPGNFKALVTTIDLFSGQLKTVGASPWSLADWEEFARTLKLRPVTLDQATAGREAREEFDLLASYAAAVAAEYERDGKSWLPETDDQRAEMMDAVAADAGCFISGPSGCGKSLMAKWLAASLAEAGHPTFFIAAKNFTGSWAECLRREVGLLTDSAPVKLYRAVARSDRPVFLIVDGINEFGAAASEALRGVRALARRMGALLVITGQEAKPGEFAGLGGVAVARPSLELKKRIARAVGGQLTPVALDVLRAVGSGIEAALVGQIGADLKANATRLLLIDQYIRKRLAGHARAGSFGLRRLASSLHTQIAFSMAEANFDDFMRAEGLGFAECDALFAAGLLARRTGRVSFSHEMILNACAAIDLARTAESDPISFGQRLSAPIIEPIAGDIVAAIDDAAVCRGVLSEATSSTLLGDAARGHFGPIAASSAWDLLNEATEACVEEIRGARLALSKERDAVRIGWEDATRREWTYPEEARLRAVGRLAVHGSGLDIFLRLCAEMDARLATERSRFADFAREERYPIRSQSFALTYYGFGESIGFTEVARSTQRGFEPASKEERAFPIKVEQLTSGQLHFLLEGRRAFFDGNDSDFAEQLIYLFRERFRWEPYHVQLAMLSSVGYARRVPQEVLERLIEAIQALDVNPTNWAINSSIVDALKILGALDVEAEDSRAQVKAELASVLVDDEDVVDNDLALSLCLRMFDHPFDSIYGEEIYNLDEQLRRRLYRRALRASDIKSSTSLDWLTREVAAFGDPTDAALLQPLTGLPSRTNPFAQEEWGAFATATRFVGRHYAELEPVNPTASEEACLVAIRFLIYAIEAKRSPDSEARLAWARLHEMPAQLVVGCLSEIQKALSDRFIPSERVDAYPPLDFVAAYPSDCLRVSRRFIDDGADAQFYHRVPHREDGMTFAFDTVAIYGDRSDVERLRGRSRAHRFARHALAALKRLENGPSDERRRIAPMDD</sequence>
<gene>
    <name evidence="2" type="ORF">A8M32_17930</name>
</gene>
<protein>
    <recommendedName>
        <fullName evidence="1">NERD domain-containing protein</fullName>
    </recommendedName>
</protein>
<dbReference type="InterPro" id="IPR011528">
    <property type="entry name" value="NERD"/>
</dbReference>
<evidence type="ECO:0000313" key="2">
    <source>
        <dbReference type="EMBL" id="ODR90044.1"/>
    </source>
</evidence>
<feature type="domain" description="NERD" evidence="1">
    <location>
        <begin position="20"/>
        <end position="130"/>
    </location>
</feature>
<dbReference type="Pfam" id="PF08378">
    <property type="entry name" value="NERD"/>
    <property type="match status" value="1"/>
</dbReference>
<reference evidence="3" key="1">
    <citation type="submission" date="2016-05" db="EMBL/GenBank/DDBJ databases">
        <authorList>
            <person name="Li Y."/>
        </authorList>
    </citation>
    <scope>NUCLEOTIDE SEQUENCE [LARGE SCALE GENOMIC DNA]</scope>
    <source>
        <strain evidence="3">YIC4027</strain>
    </source>
</reference>
<evidence type="ECO:0000313" key="3">
    <source>
        <dbReference type="Proteomes" id="UP000094342"/>
    </source>
</evidence>
<dbReference type="RefSeq" id="WP_069459744.1">
    <property type="nucleotide sequence ID" value="NZ_LYBW01000060.1"/>
</dbReference>
<dbReference type="Gene3D" id="3.40.50.300">
    <property type="entry name" value="P-loop containing nucleotide triphosphate hydrolases"/>
    <property type="match status" value="1"/>
</dbReference>
<dbReference type="EMBL" id="LYBW01000060">
    <property type="protein sequence ID" value="ODR90044.1"/>
    <property type="molecule type" value="Genomic_DNA"/>
</dbReference>
<keyword evidence="3" id="KW-1185">Reference proteome</keyword>
<organism evidence="2 3">
    <name type="scientific">Sinorhizobium alkalisoli</name>
    <dbReference type="NCBI Taxonomy" id="1752398"/>
    <lineage>
        <taxon>Bacteria</taxon>
        <taxon>Pseudomonadati</taxon>
        <taxon>Pseudomonadota</taxon>
        <taxon>Alphaproteobacteria</taxon>
        <taxon>Hyphomicrobiales</taxon>
        <taxon>Rhizobiaceae</taxon>
        <taxon>Sinorhizobium/Ensifer group</taxon>
        <taxon>Sinorhizobium</taxon>
    </lineage>
</organism>
<dbReference type="STRING" id="1752398.A8M32_17930"/>
<dbReference type="SUPFAM" id="SSF52540">
    <property type="entry name" value="P-loop containing nucleoside triphosphate hydrolases"/>
    <property type="match status" value="1"/>
</dbReference>
<dbReference type="InterPro" id="IPR027417">
    <property type="entry name" value="P-loop_NTPase"/>
</dbReference>
<dbReference type="CDD" id="cd00009">
    <property type="entry name" value="AAA"/>
    <property type="match status" value="1"/>
</dbReference>
<dbReference type="AlphaFoldDB" id="A0A1E3V8U0"/>
<dbReference type="OrthoDB" id="1373492at2"/>